<feature type="region of interest" description="Disordered" evidence="1">
    <location>
        <begin position="12"/>
        <end position="32"/>
    </location>
</feature>
<evidence type="ECO:0000256" key="1">
    <source>
        <dbReference type="SAM" id="MobiDB-lite"/>
    </source>
</evidence>
<dbReference type="HOGENOM" id="CLU_1538074_0_0_11"/>
<dbReference type="EMBL" id="JNBY01000095">
    <property type="protein sequence ID" value="KDN83257.1"/>
    <property type="molecule type" value="Genomic_DNA"/>
</dbReference>
<keyword evidence="3" id="KW-1185">Reference proteome</keyword>
<sequence length="174" mass="18054">MLSCSRSARCGRCRRSASPFPPHSAPRSGFSSAPVSAVGGRARGSGARAATAASLRLRRSCRAAGCSRVRRSGCALWWASGFPPCSARAAGCSRVRRSGDALWWALAFPPCSARAAGCSCVPLLRRGHGWVGGRGCSASPFLPPSGPRSGLFLRSRSAAGPRVGGRARMFVLPP</sequence>
<dbReference type="PATRIC" id="fig|1348663.4.peg.4577"/>
<organism evidence="2 3">
    <name type="scientific">Kitasatospora cheerisanensis KCTC 2395</name>
    <dbReference type="NCBI Taxonomy" id="1348663"/>
    <lineage>
        <taxon>Bacteria</taxon>
        <taxon>Bacillati</taxon>
        <taxon>Actinomycetota</taxon>
        <taxon>Actinomycetes</taxon>
        <taxon>Kitasatosporales</taxon>
        <taxon>Streptomycetaceae</taxon>
        <taxon>Kitasatospora</taxon>
    </lineage>
</organism>
<protein>
    <submittedName>
        <fullName evidence="2">Uncharacterized protein</fullName>
    </submittedName>
</protein>
<accession>A0A066YPW7</accession>
<reference evidence="2 3" key="1">
    <citation type="submission" date="2014-05" db="EMBL/GenBank/DDBJ databases">
        <title>Draft Genome Sequence of Kitasatospora cheerisanensis KCTC 2395.</title>
        <authorList>
            <person name="Nam D.H."/>
        </authorList>
    </citation>
    <scope>NUCLEOTIDE SEQUENCE [LARGE SCALE GENOMIC DNA]</scope>
    <source>
        <strain evidence="2 3">KCTC 2395</strain>
    </source>
</reference>
<comment type="caution">
    <text evidence="2">The sequence shown here is derived from an EMBL/GenBank/DDBJ whole genome shotgun (WGS) entry which is preliminary data.</text>
</comment>
<dbReference type="AlphaFoldDB" id="A0A066YPW7"/>
<evidence type="ECO:0000313" key="3">
    <source>
        <dbReference type="Proteomes" id="UP000027178"/>
    </source>
</evidence>
<evidence type="ECO:0000313" key="2">
    <source>
        <dbReference type="EMBL" id="KDN83257.1"/>
    </source>
</evidence>
<dbReference type="Proteomes" id="UP000027178">
    <property type="component" value="Unassembled WGS sequence"/>
</dbReference>
<gene>
    <name evidence="2" type="ORF">KCH_47390</name>
</gene>
<name>A0A066YPW7_9ACTN</name>
<proteinExistence type="predicted"/>